<dbReference type="EMBL" id="KZ824949">
    <property type="protein sequence ID" value="RAH71259.1"/>
    <property type="molecule type" value="Genomic_DNA"/>
</dbReference>
<proteinExistence type="predicted"/>
<dbReference type="Proteomes" id="UP000249661">
    <property type="component" value="Unassembled WGS sequence"/>
</dbReference>
<organism evidence="1 2">
    <name type="scientific">Aspergillus aculeatinus CBS 121060</name>
    <dbReference type="NCBI Taxonomy" id="1448322"/>
    <lineage>
        <taxon>Eukaryota</taxon>
        <taxon>Fungi</taxon>
        <taxon>Dikarya</taxon>
        <taxon>Ascomycota</taxon>
        <taxon>Pezizomycotina</taxon>
        <taxon>Eurotiomycetes</taxon>
        <taxon>Eurotiomycetidae</taxon>
        <taxon>Eurotiales</taxon>
        <taxon>Aspergillaceae</taxon>
        <taxon>Aspergillus</taxon>
        <taxon>Aspergillus subgen. Circumdati</taxon>
    </lineage>
</organism>
<evidence type="ECO:0000313" key="1">
    <source>
        <dbReference type="EMBL" id="RAH71259.1"/>
    </source>
</evidence>
<gene>
    <name evidence="1" type="ORF">BO66DRAFT_390903</name>
</gene>
<protein>
    <submittedName>
        <fullName evidence="1">Uncharacterized protein</fullName>
    </submittedName>
</protein>
<name>A0ACD1HCG1_9EURO</name>
<evidence type="ECO:0000313" key="2">
    <source>
        <dbReference type="Proteomes" id="UP000249661"/>
    </source>
</evidence>
<keyword evidence="2" id="KW-1185">Reference proteome</keyword>
<reference evidence="1" key="1">
    <citation type="submission" date="2018-02" db="EMBL/GenBank/DDBJ databases">
        <title>The genomes of Aspergillus section Nigri reveals drivers in fungal speciation.</title>
        <authorList>
            <consortium name="DOE Joint Genome Institute"/>
            <person name="Vesth T.C."/>
            <person name="Nybo J."/>
            <person name="Theobald S."/>
            <person name="Brandl J."/>
            <person name="Frisvad J.C."/>
            <person name="Nielsen K.F."/>
            <person name="Lyhne E.K."/>
            <person name="Kogle M.E."/>
            <person name="Kuo A."/>
            <person name="Riley R."/>
            <person name="Clum A."/>
            <person name="Nolan M."/>
            <person name="Lipzen A."/>
            <person name="Salamov A."/>
            <person name="Henrissat B."/>
            <person name="Wiebenga A."/>
            <person name="De vries R.P."/>
            <person name="Grigoriev I.V."/>
            <person name="Mortensen U.H."/>
            <person name="Andersen M.R."/>
            <person name="Baker S.E."/>
        </authorList>
    </citation>
    <scope>NUCLEOTIDE SEQUENCE</scope>
    <source>
        <strain evidence="1">CBS 121060</strain>
    </source>
</reference>
<sequence>MPAEKVVVNYFGRLRGQGQTYTLHNRSSCAMCNEYEWTLMGLCSAWYKPSTR</sequence>
<accession>A0ACD1HCG1</accession>